<evidence type="ECO:0000256" key="3">
    <source>
        <dbReference type="ARBA" id="ARBA00022840"/>
    </source>
</evidence>
<feature type="domain" description="AAA+ ATPase" evidence="8">
    <location>
        <begin position="606"/>
        <end position="760"/>
    </location>
</feature>
<evidence type="ECO:0000256" key="7">
    <source>
        <dbReference type="SAM" id="MobiDB-lite"/>
    </source>
</evidence>
<dbReference type="InterPro" id="IPR017729">
    <property type="entry name" value="ATPase_T6SS_ClpV1"/>
</dbReference>
<dbReference type="CDD" id="cd00009">
    <property type="entry name" value="AAA"/>
    <property type="match status" value="1"/>
</dbReference>
<reference evidence="10 11" key="1">
    <citation type="submission" date="2014-04" db="EMBL/GenBank/DDBJ databases">
        <title>Genome assembly of Hyalangium minutum DSM 14724.</title>
        <authorList>
            <person name="Sharma G."/>
            <person name="Subramanian S."/>
        </authorList>
    </citation>
    <scope>NUCLEOTIDE SEQUENCE [LARGE SCALE GENOMIC DNA]</scope>
    <source>
        <strain evidence="10 11">DSM 14724</strain>
    </source>
</reference>
<dbReference type="GO" id="GO:0034605">
    <property type="term" value="P:cellular response to heat"/>
    <property type="evidence" value="ECO:0007669"/>
    <property type="project" value="TreeGrafter"/>
</dbReference>
<dbReference type="SUPFAM" id="SSF81923">
    <property type="entry name" value="Double Clp-N motif"/>
    <property type="match status" value="1"/>
</dbReference>
<dbReference type="FunFam" id="3.40.50.300:FF:000010">
    <property type="entry name" value="Chaperone clpB 1, putative"/>
    <property type="match status" value="1"/>
</dbReference>
<keyword evidence="3 5" id="KW-0067">ATP-binding</keyword>
<dbReference type="InterPro" id="IPR036628">
    <property type="entry name" value="Clp_N_dom_sf"/>
</dbReference>
<dbReference type="GO" id="GO:0005524">
    <property type="term" value="F:ATP binding"/>
    <property type="evidence" value="ECO:0007669"/>
    <property type="project" value="UniProtKB-KW"/>
</dbReference>
<dbReference type="Proteomes" id="UP000028725">
    <property type="component" value="Unassembled WGS sequence"/>
</dbReference>
<dbReference type="Gene3D" id="1.10.1780.10">
    <property type="entry name" value="Clp, N-terminal domain"/>
    <property type="match status" value="1"/>
</dbReference>
<feature type="domain" description="Clp ATPase C-terminal" evidence="9">
    <location>
        <begin position="777"/>
        <end position="864"/>
    </location>
</feature>
<dbReference type="InterPro" id="IPR003593">
    <property type="entry name" value="AAA+_ATPase"/>
</dbReference>
<dbReference type="PROSITE" id="PS00871">
    <property type="entry name" value="CLPAB_2"/>
    <property type="match status" value="1"/>
</dbReference>
<dbReference type="InterPro" id="IPR041546">
    <property type="entry name" value="ClpA/ClpB_AAA_lid"/>
</dbReference>
<dbReference type="NCBIfam" id="TIGR03345">
    <property type="entry name" value="VI_ClpV1"/>
    <property type="match status" value="1"/>
</dbReference>
<evidence type="ECO:0000313" key="11">
    <source>
        <dbReference type="Proteomes" id="UP000028725"/>
    </source>
</evidence>
<dbReference type="PATRIC" id="fig|394096.3.peg.2064"/>
<dbReference type="PROSITE" id="PS00870">
    <property type="entry name" value="CLPAB_1"/>
    <property type="match status" value="1"/>
</dbReference>
<gene>
    <name evidence="10" type="ORF">DB31_5585</name>
</gene>
<keyword evidence="1" id="KW-0677">Repeat</keyword>
<evidence type="ECO:0000256" key="1">
    <source>
        <dbReference type="ARBA" id="ARBA00022737"/>
    </source>
</evidence>
<evidence type="ECO:0000256" key="2">
    <source>
        <dbReference type="ARBA" id="ARBA00022741"/>
    </source>
</evidence>
<keyword evidence="11" id="KW-1185">Reference proteome</keyword>
<feature type="compositionally biased region" description="Basic and acidic residues" evidence="7">
    <location>
        <begin position="445"/>
        <end position="454"/>
    </location>
</feature>
<evidence type="ECO:0000256" key="4">
    <source>
        <dbReference type="ARBA" id="ARBA00023186"/>
    </source>
</evidence>
<dbReference type="PANTHER" id="PTHR11638">
    <property type="entry name" value="ATP-DEPENDENT CLP PROTEASE"/>
    <property type="match status" value="1"/>
</dbReference>
<dbReference type="Gene3D" id="3.40.50.300">
    <property type="entry name" value="P-loop containing nucleotide triphosphate hydrolases"/>
    <property type="match status" value="3"/>
</dbReference>
<evidence type="ECO:0000313" key="10">
    <source>
        <dbReference type="EMBL" id="KFE70543.1"/>
    </source>
</evidence>
<dbReference type="InterPro" id="IPR003959">
    <property type="entry name" value="ATPase_AAA_core"/>
</dbReference>
<dbReference type="SMART" id="SM00382">
    <property type="entry name" value="AAA"/>
    <property type="match status" value="2"/>
</dbReference>
<dbReference type="AlphaFoldDB" id="A0A085WS80"/>
<sequence length="875" mass="95229">MRVEPKTLVRRLTSTATRSLEGGVSRASSARSYEIIPEHMLRQLLEDEEGEASLILRHFQVDRTKVLARVEDTLRGLRAGNAGRPVFSESLFQWFEDAWLLASLEHGALRLRSGALMAQWIARSAKYSAESYPELDAISTEALKKAFEDIVSVSKEAAEVAAAGSAPAPAGGAAAPRGEDALSRFTTSFTAKAREGKIDPIFGRDREIRQVIDVLSRRRKNNPIIVGEPGVGKTALVEGLALAIAKGDVPESLKNFELLGLDLGLLQAGAGVKGEFENRLKAVISEVKASPKPIILFIDEAHTLIGAGGPQGGGDAANLLKPELARGELRTVAATTWSEYKKYFEKDPALERRFQPVKVEEPSQQDAVLMIRGLRPVYEKAHGVSIREEAIVAAVELSHRYISGRLLPDKAVDLLDTAAARVKLEQSARPDELVELEAKLASLESEKASRERELASGQKPPPEDGVPVEERLKAVQDQVATLRAKWEEQRAAVDGLKKAQAETDAAKDAGEKEKLKAKLEEAREHLKRLGGESPMVHSDVDTDVVARVVAGWTGIPVGKMRSSSLQAVLNLEETLRSRVRGQEMALKTVAETVRASTAGIRNPNTPIGVLLFVGTSGVGKTETALALADALYGGERFLTTINMSEFQEKHTVSRLIGSPPGYVGYGEGGMLTEAVRQRPYSVVLLDECEKADPEVLNLFYQVFDKGVLNDGEGRTVDFKNTVIILTSNLATDVITQMFQAPEPPAVDAVRDAIKPVLTKHFKPALLARMSVVPYVPISREILKDIAVMKLNSLAGRLHTSHRIKTEFAPEVIEEFARRCTDMDSGARNVDHVMRASLMPQLSRELLEQLASGATPTHLTVGLSPSGEWDLAFSQA</sequence>
<comment type="caution">
    <text evidence="10">The sequence shown here is derived from an EMBL/GenBank/DDBJ whole genome shotgun (WGS) entry which is preliminary data.</text>
</comment>
<dbReference type="Pfam" id="PF17871">
    <property type="entry name" value="AAA_lid_9"/>
    <property type="match status" value="1"/>
</dbReference>
<dbReference type="Pfam" id="PF07724">
    <property type="entry name" value="AAA_2"/>
    <property type="match status" value="1"/>
</dbReference>
<dbReference type="STRING" id="394096.DB31_5585"/>
<dbReference type="Pfam" id="PF00004">
    <property type="entry name" value="AAA"/>
    <property type="match status" value="1"/>
</dbReference>
<dbReference type="InterPro" id="IPR018368">
    <property type="entry name" value="ClpA/B_CS1"/>
</dbReference>
<dbReference type="InterPro" id="IPR028299">
    <property type="entry name" value="ClpA/B_CS2"/>
</dbReference>
<dbReference type="SUPFAM" id="SSF52540">
    <property type="entry name" value="P-loop containing nucleoside triphosphate hydrolases"/>
    <property type="match status" value="2"/>
</dbReference>
<dbReference type="EMBL" id="JMCB01000003">
    <property type="protein sequence ID" value="KFE70543.1"/>
    <property type="molecule type" value="Genomic_DNA"/>
</dbReference>
<keyword evidence="2 5" id="KW-0547">Nucleotide-binding</keyword>
<keyword evidence="6" id="KW-0175">Coiled coil</keyword>
<accession>A0A085WS80</accession>
<dbReference type="FunFam" id="3.40.50.300:FF:000025">
    <property type="entry name" value="ATP-dependent Clp protease subunit"/>
    <property type="match status" value="1"/>
</dbReference>
<dbReference type="Gene3D" id="1.10.8.60">
    <property type="match status" value="1"/>
</dbReference>
<comment type="similarity">
    <text evidence="5">Belongs to the ClpA/ClpB family.</text>
</comment>
<organism evidence="10 11">
    <name type="scientific">Hyalangium minutum</name>
    <dbReference type="NCBI Taxonomy" id="394096"/>
    <lineage>
        <taxon>Bacteria</taxon>
        <taxon>Pseudomonadati</taxon>
        <taxon>Myxococcota</taxon>
        <taxon>Myxococcia</taxon>
        <taxon>Myxococcales</taxon>
        <taxon>Cystobacterineae</taxon>
        <taxon>Archangiaceae</taxon>
        <taxon>Hyalangium</taxon>
    </lineage>
</organism>
<dbReference type="CDD" id="cd19499">
    <property type="entry name" value="RecA-like_ClpB_Hsp104-like"/>
    <property type="match status" value="1"/>
</dbReference>
<dbReference type="InterPro" id="IPR019489">
    <property type="entry name" value="Clp_ATPase_C"/>
</dbReference>
<protein>
    <submittedName>
        <fullName evidence="10">ClpB protein</fullName>
    </submittedName>
</protein>
<dbReference type="OrthoDB" id="5477619at2"/>
<dbReference type="InterPro" id="IPR050130">
    <property type="entry name" value="ClpA_ClpB"/>
</dbReference>
<dbReference type="Pfam" id="PF10431">
    <property type="entry name" value="ClpB_D2-small"/>
    <property type="match status" value="1"/>
</dbReference>
<dbReference type="InterPro" id="IPR001270">
    <property type="entry name" value="ClpA/B"/>
</dbReference>
<dbReference type="InterPro" id="IPR027417">
    <property type="entry name" value="P-loop_NTPase"/>
</dbReference>
<evidence type="ECO:0000259" key="8">
    <source>
        <dbReference type="SMART" id="SM00382"/>
    </source>
</evidence>
<evidence type="ECO:0000259" key="9">
    <source>
        <dbReference type="SMART" id="SM01086"/>
    </source>
</evidence>
<feature type="coiled-coil region" evidence="6">
    <location>
        <begin position="505"/>
        <end position="532"/>
    </location>
</feature>
<dbReference type="GO" id="GO:0005737">
    <property type="term" value="C:cytoplasm"/>
    <property type="evidence" value="ECO:0007669"/>
    <property type="project" value="TreeGrafter"/>
</dbReference>
<dbReference type="RefSeq" id="WP_083968103.1">
    <property type="nucleotide sequence ID" value="NZ_JMCB01000003.1"/>
</dbReference>
<dbReference type="PANTHER" id="PTHR11638:SF181">
    <property type="entry name" value="ATPASE SUBUNIT OF ATP-DEPENDENT PROTEASE"/>
    <property type="match status" value="1"/>
</dbReference>
<dbReference type="PRINTS" id="PR00300">
    <property type="entry name" value="CLPPROTEASEA"/>
</dbReference>
<dbReference type="InterPro" id="IPR004176">
    <property type="entry name" value="Clp_R_N"/>
</dbReference>
<keyword evidence="4 5" id="KW-0143">Chaperone</keyword>
<dbReference type="Pfam" id="PF02861">
    <property type="entry name" value="Clp_N"/>
    <property type="match status" value="1"/>
</dbReference>
<dbReference type="SMART" id="SM01086">
    <property type="entry name" value="ClpB_D2-small"/>
    <property type="match status" value="1"/>
</dbReference>
<evidence type="ECO:0000256" key="6">
    <source>
        <dbReference type="SAM" id="Coils"/>
    </source>
</evidence>
<feature type="domain" description="AAA+ ATPase" evidence="8">
    <location>
        <begin position="219"/>
        <end position="364"/>
    </location>
</feature>
<proteinExistence type="inferred from homology"/>
<evidence type="ECO:0000256" key="5">
    <source>
        <dbReference type="RuleBase" id="RU004432"/>
    </source>
</evidence>
<name>A0A085WS80_9BACT</name>
<dbReference type="GO" id="GO:0016887">
    <property type="term" value="F:ATP hydrolysis activity"/>
    <property type="evidence" value="ECO:0007669"/>
    <property type="project" value="InterPro"/>
</dbReference>
<feature type="region of interest" description="Disordered" evidence="7">
    <location>
        <begin position="445"/>
        <end position="467"/>
    </location>
</feature>